<proteinExistence type="predicted"/>
<evidence type="ECO:0000313" key="1">
    <source>
        <dbReference type="EMBL" id="SPZ00249.1"/>
    </source>
</evidence>
<dbReference type="EMBL" id="UAUF01000002">
    <property type="protein sequence ID" value="SPZ00249.1"/>
    <property type="molecule type" value="Genomic_DNA"/>
</dbReference>
<gene>
    <name evidence="1" type="ORF">NCTC11842_00394</name>
</gene>
<organism evidence="1 2">
    <name type="scientific">Pseudomonas luteola</name>
    <dbReference type="NCBI Taxonomy" id="47886"/>
    <lineage>
        <taxon>Bacteria</taxon>
        <taxon>Pseudomonadati</taxon>
        <taxon>Pseudomonadota</taxon>
        <taxon>Gammaproteobacteria</taxon>
        <taxon>Pseudomonadales</taxon>
        <taxon>Pseudomonadaceae</taxon>
        <taxon>Pseudomonas</taxon>
    </lineage>
</organism>
<name>A0A2X2DWW0_PSELU</name>
<reference evidence="1 2" key="1">
    <citation type="submission" date="2018-06" db="EMBL/GenBank/DDBJ databases">
        <authorList>
            <consortium name="Pathogen Informatics"/>
            <person name="Doyle S."/>
        </authorList>
    </citation>
    <scope>NUCLEOTIDE SEQUENCE [LARGE SCALE GENOMIC DNA]</scope>
    <source>
        <strain evidence="1 2">NCTC11842</strain>
    </source>
</reference>
<sequence>MTVFRYLFWLAFACLMAYSIANTEPRKSPGAMEFAPGKPMFIK</sequence>
<dbReference type="AlphaFoldDB" id="A0A2X2DWW0"/>
<protein>
    <submittedName>
        <fullName evidence="1">Uncharacterized protein</fullName>
    </submittedName>
</protein>
<evidence type="ECO:0000313" key="2">
    <source>
        <dbReference type="Proteomes" id="UP000250443"/>
    </source>
</evidence>
<dbReference type="Proteomes" id="UP000250443">
    <property type="component" value="Unassembled WGS sequence"/>
</dbReference>
<accession>A0A2X2DWW0</accession>